<name>Q2FMY5_METHJ</name>
<dbReference type="eggNOG" id="arCOG00449">
    <property type="taxonomic scope" value="Archaea"/>
</dbReference>
<reference evidence="4" key="1">
    <citation type="journal article" date="2016" name="Stand. Genomic Sci.">
        <title>Complete genome sequence of Methanospirillum hungatei type strain JF1.</title>
        <authorList>
            <person name="Gunsalus R.P."/>
            <person name="Cook L.E."/>
            <person name="Crable B."/>
            <person name="Rohlin L."/>
            <person name="McDonald E."/>
            <person name="Mouttaki H."/>
            <person name="Sieber J.R."/>
            <person name="Poweleit N."/>
            <person name="Zhou H."/>
            <person name="Lapidus A.L."/>
            <person name="Daligault H.E."/>
            <person name="Land M."/>
            <person name="Gilna P."/>
            <person name="Ivanova N."/>
            <person name="Kyrpides N."/>
            <person name="Culley D.E."/>
            <person name="McInerney M.J."/>
        </authorList>
    </citation>
    <scope>NUCLEOTIDE SEQUENCE [LARGE SCALE GENOMIC DNA]</scope>
    <source>
        <strain evidence="4">ATCC 27890 / DSM 864 / NBRC 100397 / JF-1</strain>
    </source>
</reference>
<dbReference type="GeneID" id="3923703"/>
<dbReference type="Proteomes" id="UP000001941">
    <property type="component" value="Chromosome"/>
</dbReference>
<dbReference type="InterPro" id="IPR006016">
    <property type="entry name" value="UspA"/>
</dbReference>
<keyword evidence="4" id="KW-1185">Reference proteome</keyword>
<feature type="domain" description="UspA" evidence="2">
    <location>
        <begin position="1"/>
        <end position="136"/>
    </location>
</feature>
<evidence type="ECO:0000313" key="4">
    <source>
        <dbReference type="Proteomes" id="UP000001941"/>
    </source>
</evidence>
<dbReference type="HOGENOM" id="CLU_049301_2_0_2"/>
<dbReference type="Pfam" id="PF00582">
    <property type="entry name" value="Usp"/>
    <property type="match status" value="2"/>
</dbReference>
<dbReference type="AlphaFoldDB" id="Q2FMY5"/>
<dbReference type="PRINTS" id="PR01438">
    <property type="entry name" value="UNVRSLSTRESS"/>
</dbReference>
<gene>
    <name evidence="3" type="ordered locus">Mhun_0336</name>
</gene>
<dbReference type="PANTHER" id="PTHR46268">
    <property type="entry name" value="STRESS RESPONSE PROTEIN NHAX"/>
    <property type="match status" value="1"/>
</dbReference>
<dbReference type="InterPro" id="IPR014729">
    <property type="entry name" value="Rossmann-like_a/b/a_fold"/>
</dbReference>
<dbReference type="InParanoid" id="Q2FMY5"/>
<accession>Q2FMY5</accession>
<dbReference type="KEGG" id="mhu:Mhun_0336"/>
<evidence type="ECO:0000313" key="3">
    <source>
        <dbReference type="EMBL" id="ABD40106.1"/>
    </source>
</evidence>
<proteinExistence type="inferred from homology"/>
<sequence>MFTKVLIPYDFSDDAEYIIRCLKNIPRIREVILVHVTRSLYLVSSPERENPEADYARLRLEKVRDLIEMPRSKVRIIVEEITGGEISDAVIRVAEREQVSLILMGRRGRGVIETILLGSTAWDILRFCPSSLLLIHPPENVSEFSPGVRCPDIFTRALVCTDFSEPDIETLLTDILPLVSSVDLFHVVSKGDTDEEINRSVMEAEERLKSIVISCPEKSIPVRTHVRIGDAADEIIRFSEKEDISLIVVKSTGTRGFVHKIIGGTTEAIARNAKKPLFILRRSE</sequence>
<dbReference type="RefSeq" id="WP_011447401.1">
    <property type="nucleotide sequence ID" value="NC_007796.1"/>
</dbReference>
<evidence type="ECO:0000259" key="2">
    <source>
        <dbReference type="Pfam" id="PF00582"/>
    </source>
</evidence>
<dbReference type="EMBL" id="CP000254">
    <property type="protein sequence ID" value="ABD40106.1"/>
    <property type="molecule type" value="Genomic_DNA"/>
</dbReference>
<comment type="similarity">
    <text evidence="1">Belongs to the universal stress protein A family.</text>
</comment>
<dbReference type="SUPFAM" id="SSF52402">
    <property type="entry name" value="Adenine nucleotide alpha hydrolases-like"/>
    <property type="match status" value="2"/>
</dbReference>
<protein>
    <submittedName>
        <fullName evidence="3">UspA</fullName>
    </submittedName>
</protein>
<dbReference type="OrthoDB" id="107030at2157"/>
<dbReference type="CDD" id="cd00293">
    <property type="entry name" value="USP-like"/>
    <property type="match status" value="2"/>
</dbReference>
<dbReference type="Gene3D" id="3.40.50.620">
    <property type="entry name" value="HUPs"/>
    <property type="match status" value="2"/>
</dbReference>
<dbReference type="STRING" id="323259.Mhun_0336"/>
<organism evidence="3 4">
    <name type="scientific">Methanospirillum hungatei JF-1 (strain ATCC 27890 / DSM 864 / NBRC 100397 / JF-1)</name>
    <dbReference type="NCBI Taxonomy" id="323259"/>
    <lineage>
        <taxon>Archaea</taxon>
        <taxon>Methanobacteriati</taxon>
        <taxon>Methanobacteriota</taxon>
        <taxon>Stenosarchaea group</taxon>
        <taxon>Methanomicrobia</taxon>
        <taxon>Methanomicrobiales</taxon>
        <taxon>Methanospirillaceae</taxon>
        <taxon>Methanospirillum</taxon>
    </lineage>
</organism>
<feature type="domain" description="UspA" evidence="2">
    <location>
        <begin position="156"/>
        <end position="281"/>
    </location>
</feature>
<dbReference type="EnsemblBacteria" id="ABD40106">
    <property type="protein sequence ID" value="ABD40106"/>
    <property type="gene ID" value="Mhun_0336"/>
</dbReference>
<dbReference type="InterPro" id="IPR006015">
    <property type="entry name" value="Universal_stress_UspA"/>
</dbReference>
<dbReference type="PANTHER" id="PTHR46268:SF26">
    <property type="entry name" value="UNIVERSAL STRESS PROTEIN MJ0577"/>
    <property type="match status" value="1"/>
</dbReference>
<evidence type="ECO:0000256" key="1">
    <source>
        <dbReference type="ARBA" id="ARBA00008791"/>
    </source>
</evidence>